<evidence type="ECO:0000256" key="2">
    <source>
        <dbReference type="ARBA" id="ARBA00023002"/>
    </source>
</evidence>
<dbReference type="Pfam" id="PF20256">
    <property type="entry name" value="MoCoBD_2"/>
    <property type="match status" value="1"/>
</dbReference>
<dbReference type="InterPro" id="IPR037165">
    <property type="entry name" value="AldOxase/xan_DH_Mopterin-bd_sf"/>
</dbReference>
<dbReference type="SUPFAM" id="SSF54665">
    <property type="entry name" value="CO dehydrogenase molybdoprotein N-domain-like"/>
    <property type="match status" value="1"/>
</dbReference>
<dbReference type="PANTHER" id="PTHR11908">
    <property type="entry name" value="XANTHINE DEHYDROGENASE"/>
    <property type="match status" value="1"/>
</dbReference>
<dbReference type="GO" id="GO:0005506">
    <property type="term" value="F:iron ion binding"/>
    <property type="evidence" value="ECO:0007669"/>
    <property type="project" value="InterPro"/>
</dbReference>
<dbReference type="InterPro" id="IPR000674">
    <property type="entry name" value="Ald_Oxase/Xan_DH_a/b"/>
</dbReference>
<dbReference type="Pfam" id="PF01315">
    <property type="entry name" value="Ald_Xan_dh_C"/>
    <property type="match status" value="1"/>
</dbReference>
<sequence length="694" mass="73327">MTTTSRPALGAPAARIESREKVTGAARYAADHTPPGTRYAWPVPATVAKGEITAVRTAAALSLPGALAVLTHADAPRLSPDAEPDLAVLQSPQVSYRGQIVALAIADTLETARAMAAAVEMEYARQPHDVTLTEDHPGLHTPEQIGVGDPPDRVRGDAEAAWAAAPVRIEATYRIPPLHNHPMEPHASVAVWEGDRLTVHDSNQGSTRVQQTLAGLFGIPPEQITVISEHIGGGFGSKGTPRQHVVLAAMAARHTGRTVKLVLPRQCLPAITGHRAPTIQRVRLGADRDGRLTSVCHEVVTHSSTVSEFVEAAAISTRVLYAHPASRTTHRVTLLDVPVNSWMRAPGECPGMFALESAMDELALAAGLDPVELRLRNDTATDPDSGLPFSSRHLAECLREGALRFGWHDRDPRPAVRRQGPLLTGTGVAAATYPARAVPSTAEARVEPDGSTYTVRINASDIGTGARTVLAQAAADTLGVAMDCVRIQIGRSDLPAAPLAGGSHGTASWSWAVVKACRALLDAIPRGGTSATADTTDDINAAEGKYAQQAFGAQFAEVQVDTETGEARVRRLLGVFAVGRVLNPRTARSQLVGAMAMGLSMALLEDSHLDPAFGDFAERDLASYHFAACADVRGIEAHWIDEDDPHLGPLGVKGLGEIGIVGTAAAIANAVHHATGVRVRDLPLRPDTLLRAIR</sequence>
<dbReference type="PANTHER" id="PTHR11908:SF132">
    <property type="entry name" value="ALDEHYDE OXIDASE 1-RELATED"/>
    <property type="match status" value="1"/>
</dbReference>
<keyword evidence="2" id="KW-0560">Oxidoreductase</keyword>
<dbReference type="SMART" id="SM01008">
    <property type="entry name" value="Ald_Xan_dh_C"/>
    <property type="match status" value="1"/>
</dbReference>
<evidence type="ECO:0000259" key="3">
    <source>
        <dbReference type="SMART" id="SM01008"/>
    </source>
</evidence>
<evidence type="ECO:0000313" key="4">
    <source>
        <dbReference type="EMBL" id="TKA12767.1"/>
    </source>
</evidence>
<protein>
    <submittedName>
        <fullName evidence="4">Xanthine dehydrogenase family protein molybdopterin-binding subunit</fullName>
    </submittedName>
</protein>
<proteinExistence type="predicted"/>
<dbReference type="RefSeq" id="WP_136722243.1">
    <property type="nucleotide sequence ID" value="NZ_JAOPYF010000511.1"/>
</dbReference>
<dbReference type="OrthoDB" id="8428274at2"/>
<accession>A0A4U0SXD3</accession>
<dbReference type="SUPFAM" id="SSF56003">
    <property type="entry name" value="Molybdenum cofactor-binding domain"/>
    <property type="match status" value="1"/>
</dbReference>
<dbReference type="GO" id="GO:0016491">
    <property type="term" value="F:oxidoreductase activity"/>
    <property type="evidence" value="ECO:0007669"/>
    <property type="project" value="UniProtKB-KW"/>
</dbReference>
<dbReference type="Gene3D" id="3.90.1170.50">
    <property type="entry name" value="Aldehyde oxidase/xanthine dehydrogenase, a/b hammerhead"/>
    <property type="match status" value="1"/>
</dbReference>
<evidence type="ECO:0000313" key="5">
    <source>
        <dbReference type="Proteomes" id="UP000305778"/>
    </source>
</evidence>
<dbReference type="InterPro" id="IPR008274">
    <property type="entry name" value="AldOxase/xan_DH_MoCoBD1"/>
</dbReference>
<keyword evidence="1" id="KW-0500">Molybdenum</keyword>
<dbReference type="Pfam" id="PF02738">
    <property type="entry name" value="MoCoBD_1"/>
    <property type="match status" value="1"/>
</dbReference>
<name>A0A4U0SXD3_9ACTN</name>
<dbReference type="InterPro" id="IPR016208">
    <property type="entry name" value="Ald_Oxase/xanthine_DH-like"/>
</dbReference>
<comment type="caution">
    <text evidence="4">The sequence shown here is derived from an EMBL/GenBank/DDBJ whole genome shotgun (WGS) entry which is preliminary data.</text>
</comment>
<gene>
    <name evidence="4" type="ORF">FCI23_05290</name>
</gene>
<dbReference type="AlphaFoldDB" id="A0A4U0SXD3"/>
<dbReference type="EMBL" id="SUMC01000003">
    <property type="protein sequence ID" value="TKA12767.1"/>
    <property type="molecule type" value="Genomic_DNA"/>
</dbReference>
<reference evidence="4 5" key="1">
    <citation type="submission" date="2019-04" db="EMBL/GenBank/DDBJ databases">
        <title>Streptomyces oryziradicis sp. nov., a novel actinomycete isolated from rhizosphere soil of rice (Oryza sativa L.).</title>
        <authorList>
            <person name="Li C."/>
        </authorList>
    </citation>
    <scope>NUCLEOTIDE SEQUENCE [LARGE SCALE GENOMIC DNA]</scope>
    <source>
        <strain evidence="4 5">NEAU-C40</strain>
    </source>
</reference>
<organism evidence="4 5">
    <name type="scientific">Actinacidiphila oryziradicis</name>
    <dbReference type="NCBI Taxonomy" id="2571141"/>
    <lineage>
        <taxon>Bacteria</taxon>
        <taxon>Bacillati</taxon>
        <taxon>Actinomycetota</taxon>
        <taxon>Actinomycetes</taxon>
        <taxon>Kitasatosporales</taxon>
        <taxon>Streptomycetaceae</taxon>
        <taxon>Actinacidiphila</taxon>
    </lineage>
</organism>
<dbReference type="Gene3D" id="3.30.365.10">
    <property type="entry name" value="Aldehyde oxidase/xanthine dehydrogenase, molybdopterin binding domain"/>
    <property type="match status" value="4"/>
</dbReference>
<dbReference type="Proteomes" id="UP000305778">
    <property type="component" value="Unassembled WGS sequence"/>
</dbReference>
<feature type="domain" description="Aldehyde oxidase/xanthine dehydrogenase a/b hammerhead" evidence="3">
    <location>
        <begin position="23"/>
        <end position="127"/>
    </location>
</feature>
<keyword evidence="5" id="KW-1185">Reference proteome</keyword>
<dbReference type="InterPro" id="IPR036856">
    <property type="entry name" value="Ald_Oxase/Xan_DH_a/b_sf"/>
</dbReference>
<evidence type="ECO:0000256" key="1">
    <source>
        <dbReference type="ARBA" id="ARBA00022505"/>
    </source>
</evidence>
<dbReference type="InterPro" id="IPR046867">
    <property type="entry name" value="AldOxase/xan_DH_MoCoBD2"/>
</dbReference>